<organism evidence="8 9">
    <name type="scientific">Nocardioides thalensis</name>
    <dbReference type="NCBI Taxonomy" id="1914755"/>
    <lineage>
        <taxon>Bacteria</taxon>
        <taxon>Bacillati</taxon>
        <taxon>Actinomycetota</taxon>
        <taxon>Actinomycetes</taxon>
        <taxon>Propionibacteriales</taxon>
        <taxon>Nocardioidaceae</taxon>
        <taxon>Nocardioides</taxon>
    </lineage>
</organism>
<keyword evidence="4" id="KW-0804">Transcription</keyword>
<keyword evidence="2" id="KW-0805">Transcription regulation</keyword>
<evidence type="ECO:0000256" key="3">
    <source>
        <dbReference type="ARBA" id="ARBA00023082"/>
    </source>
</evidence>
<dbReference type="Proteomes" id="UP000530424">
    <property type="component" value="Unassembled WGS sequence"/>
</dbReference>
<reference evidence="8 9" key="1">
    <citation type="submission" date="2020-07" db="EMBL/GenBank/DDBJ databases">
        <title>Sequencing the genomes of 1000 actinobacteria strains.</title>
        <authorList>
            <person name="Klenk H.-P."/>
        </authorList>
    </citation>
    <scope>NUCLEOTIDE SEQUENCE [LARGE SCALE GENOMIC DNA]</scope>
    <source>
        <strain evidence="8 9">DSM 103833</strain>
    </source>
</reference>
<dbReference type="Pfam" id="PF04542">
    <property type="entry name" value="Sigma70_r2"/>
    <property type="match status" value="1"/>
</dbReference>
<dbReference type="InterPro" id="IPR046531">
    <property type="entry name" value="DUF6596"/>
</dbReference>
<dbReference type="Pfam" id="PF20239">
    <property type="entry name" value="DUF6596"/>
    <property type="match status" value="1"/>
</dbReference>
<evidence type="ECO:0000256" key="2">
    <source>
        <dbReference type="ARBA" id="ARBA00023015"/>
    </source>
</evidence>
<dbReference type="Pfam" id="PF08281">
    <property type="entry name" value="Sigma70_r4_2"/>
    <property type="match status" value="1"/>
</dbReference>
<dbReference type="InterPro" id="IPR013325">
    <property type="entry name" value="RNA_pol_sigma_r2"/>
</dbReference>
<dbReference type="AlphaFoldDB" id="A0A853C5I9"/>
<evidence type="ECO:0000313" key="8">
    <source>
        <dbReference type="EMBL" id="NYJ02527.1"/>
    </source>
</evidence>
<dbReference type="InterPro" id="IPR013324">
    <property type="entry name" value="RNA_pol_sigma_r3/r4-like"/>
</dbReference>
<sequence>MTEADEAIERAYREEWTALLATLAGQLGGDVGLAEEAAADAFAAAVAEWPTRGVPSRPGAWLTTVARRRAIDRLRREATRSAALDRLETLMRDDDTTEPEPLDRSGVHDDRLRLLFTCCHPALALEARVALTLRVVGGLEVAEVSRALLTTETTMYQRLVRAKKKIKTAKIPYRVPDADELPARLHGVLHVIHLVYTEGHVASSGDDLVRVDLCREAIRLCRLVVELMPDDAEALGLLALLLLTDARRPARTDANGLPVSLEDQDRGRWDQALIAEGTKVVERALGSRSPGPFQVQAAVAALHAEAPHWDATDWPQIAALYGELSRMAPSPVVTINHAAALAMADGPQVGLAVLHTIDVDDRLDRYQPFHATRAELLARAGDTEGAAAAYDRAIELTDNAAERAALEARSRRALRS</sequence>
<gene>
    <name evidence="8" type="ORF">HNR19_003225</name>
</gene>
<dbReference type="SUPFAM" id="SSF48452">
    <property type="entry name" value="TPR-like"/>
    <property type="match status" value="1"/>
</dbReference>
<dbReference type="PANTHER" id="PTHR47756:SF2">
    <property type="entry name" value="BLL6612 PROTEIN"/>
    <property type="match status" value="1"/>
</dbReference>
<evidence type="ECO:0000256" key="1">
    <source>
        <dbReference type="ARBA" id="ARBA00010641"/>
    </source>
</evidence>
<dbReference type="InterPro" id="IPR013249">
    <property type="entry name" value="RNA_pol_sigma70_r4_t2"/>
</dbReference>
<dbReference type="SUPFAM" id="SSF88659">
    <property type="entry name" value="Sigma3 and sigma4 domains of RNA polymerase sigma factors"/>
    <property type="match status" value="1"/>
</dbReference>
<feature type="domain" description="RNA polymerase sigma-70 region 2" evidence="5">
    <location>
        <begin position="18"/>
        <end position="78"/>
    </location>
</feature>
<dbReference type="Gene3D" id="1.10.10.10">
    <property type="entry name" value="Winged helix-like DNA-binding domain superfamily/Winged helix DNA-binding domain"/>
    <property type="match status" value="1"/>
</dbReference>
<accession>A0A853C5I9</accession>
<dbReference type="InterPro" id="IPR007627">
    <property type="entry name" value="RNA_pol_sigma70_r2"/>
</dbReference>
<proteinExistence type="inferred from homology"/>
<dbReference type="GO" id="GO:0006352">
    <property type="term" value="P:DNA-templated transcription initiation"/>
    <property type="evidence" value="ECO:0007669"/>
    <property type="project" value="InterPro"/>
</dbReference>
<comment type="caution">
    <text evidence="8">The sequence shown here is derived from an EMBL/GenBank/DDBJ whole genome shotgun (WGS) entry which is preliminary data.</text>
</comment>
<dbReference type="PANTHER" id="PTHR47756">
    <property type="entry name" value="BLL6612 PROTEIN-RELATED"/>
    <property type="match status" value="1"/>
</dbReference>
<dbReference type="InterPro" id="IPR011990">
    <property type="entry name" value="TPR-like_helical_dom_sf"/>
</dbReference>
<evidence type="ECO:0000259" key="6">
    <source>
        <dbReference type="Pfam" id="PF08281"/>
    </source>
</evidence>
<name>A0A853C5I9_9ACTN</name>
<dbReference type="Gene3D" id="1.25.40.10">
    <property type="entry name" value="Tetratricopeptide repeat domain"/>
    <property type="match status" value="1"/>
</dbReference>
<feature type="domain" description="DUF6596" evidence="7">
    <location>
        <begin position="184"/>
        <end position="284"/>
    </location>
</feature>
<dbReference type="InterPro" id="IPR036388">
    <property type="entry name" value="WH-like_DNA-bd_sf"/>
</dbReference>
<evidence type="ECO:0000259" key="5">
    <source>
        <dbReference type="Pfam" id="PF04542"/>
    </source>
</evidence>
<dbReference type="SUPFAM" id="SSF88946">
    <property type="entry name" value="Sigma2 domain of RNA polymerase sigma factors"/>
    <property type="match status" value="1"/>
</dbReference>
<dbReference type="Gene3D" id="1.10.1740.10">
    <property type="match status" value="1"/>
</dbReference>
<feature type="domain" description="RNA polymerase sigma factor 70 region 4 type 2" evidence="6">
    <location>
        <begin position="115"/>
        <end position="166"/>
    </location>
</feature>
<dbReference type="RefSeq" id="WP_179668886.1">
    <property type="nucleotide sequence ID" value="NZ_JACCFP010000001.1"/>
</dbReference>
<comment type="similarity">
    <text evidence="1">Belongs to the sigma-70 factor family. ECF subfamily.</text>
</comment>
<protein>
    <submittedName>
        <fullName evidence="8">RNA polymerase sigma-70 factor (ECF subfamily)</fullName>
    </submittedName>
</protein>
<keyword evidence="3" id="KW-0731">Sigma factor</keyword>
<dbReference type="GO" id="GO:0003677">
    <property type="term" value="F:DNA binding"/>
    <property type="evidence" value="ECO:0007669"/>
    <property type="project" value="InterPro"/>
</dbReference>
<dbReference type="EMBL" id="JACCFP010000001">
    <property type="protein sequence ID" value="NYJ02527.1"/>
    <property type="molecule type" value="Genomic_DNA"/>
</dbReference>
<evidence type="ECO:0000256" key="4">
    <source>
        <dbReference type="ARBA" id="ARBA00023163"/>
    </source>
</evidence>
<evidence type="ECO:0000313" key="9">
    <source>
        <dbReference type="Proteomes" id="UP000530424"/>
    </source>
</evidence>
<dbReference type="GO" id="GO:0016987">
    <property type="term" value="F:sigma factor activity"/>
    <property type="evidence" value="ECO:0007669"/>
    <property type="project" value="UniProtKB-KW"/>
</dbReference>
<keyword evidence="9" id="KW-1185">Reference proteome</keyword>
<evidence type="ECO:0000259" key="7">
    <source>
        <dbReference type="Pfam" id="PF20239"/>
    </source>
</evidence>